<dbReference type="InterPro" id="IPR040976">
    <property type="entry name" value="Pkinase_fungal"/>
</dbReference>
<feature type="compositionally biased region" description="Polar residues" evidence="1">
    <location>
        <begin position="766"/>
        <end position="789"/>
    </location>
</feature>
<evidence type="ECO:0000259" key="2">
    <source>
        <dbReference type="Pfam" id="PF17667"/>
    </source>
</evidence>
<dbReference type="PROSITE" id="PS00109">
    <property type="entry name" value="PROTEIN_KINASE_TYR"/>
    <property type="match status" value="1"/>
</dbReference>
<dbReference type="HOGENOM" id="CLU_006410_3_1_1"/>
<dbReference type="RefSeq" id="XP_012179885.1">
    <property type="nucleotide sequence ID" value="XM_012324495.1"/>
</dbReference>
<proteinExistence type="predicted"/>
<gene>
    <name evidence="3" type="ORF">FIBRA_02638</name>
</gene>
<dbReference type="InParanoid" id="J4HV88"/>
<keyword evidence="4" id="KW-1185">Reference proteome</keyword>
<protein>
    <recommendedName>
        <fullName evidence="2">Fungal-type protein kinase domain-containing protein</fullName>
    </recommendedName>
</protein>
<dbReference type="GeneID" id="24095513"/>
<feature type="region of interest" description="Disordered" evidence="1">
    <location>
        <begin position="294"/>
        <end position="329"/>
    </location>
</feature>
<evidence type="ECO:0000313" key="4">
    <source>
        <dbReference type="Proteomes" id="UP000006352"/>
    </source>
</evidence>
<feature type="domain" description="Fungal-type protein kinase" evidence="2">
    <location>
        <begin position="329"/>
        <end position="509"/>
    </location>
</feature>
<organism evidence="3 4">
    <name type="scientific">Fibroporia radiculosa</name>
    <dbReference type="NCBI Taxonomy" id="599839"/>
    <lineage>
        <taxon>Eukaryota</taxon>
        <taxon>Fungi</taxon>
        <taxon>Dikarya</taxon>
        <taxon>Basidiomycota</taxon>
        <taxon>Agaricomycotina</taxon>
        <taxon>Agaricomycetes</taxon>
        <taxon>Polyporales</taxon>
        <taxon>Fibroporiaceae</taxon>
        <taxon>Fibroporia</taxon>
    </lineage>
</organism>
<evidence type="ECO:0000313" key="3">
    <source>
        <dbReference type="EMBL" id="CCM00602.1"/>
    </source>
</evidence>
<dbReference type="PANTHER" id="PTHR38248">
    <property type="entry name" value="FUNK1 6"/>
    <property type="match status" value="1"/>
</dbReference>
<feature type="domain" description="Fungal-type protein kinase" evidence="2">
    <location>
        <begin position="155"/>
        <end position="249"/>
    </location>
</feature>
<dbReference type="Pfam" id="PF17667">
    <property type="entry name" value="Pkinase_fungal"/>
    <property type="match status" value="2"/>
</dbReference>
<dbReference type="InterPro" id="IPR011009">
    <property type="entry name" value="Kinase-like_dom_sf"/>
</dbReference>
<feature type="region of interest" description="Disordered" evidence="1">
    <location>
        <begin position="764"/>
        <end position="789"/>
    </location>
</feature>
<accession>J4HV88</accession>
<dbReference type="GO" id="GO:0004672">
    <property type="term" value="F:protein kinase activity"/>
    <property type="evidence" value="ECO:0007669"/>
    <property type="project" value="InterPro"/>
</dbReference>
<dbReference type="Proteomes" id="UP000006352">
    <property type="component" value="Unassembled WGS sequence"/>
</dbReference>
<dbReference type="EMBL" id="HE796994">
    <property type="protein sequence ID" value="CCM00602.1"/>
    <property type="molecule type" value="Genomic_DNA"/>
</dbReference>
<feature type="compositionally biased region" description="Low complexity" evidence="1">
    <location>
        <begin position="310"/>
        <end position="320"/>
    </location>
</feature>
<dbReference type="AlphaFoldDB" id="J4HV88"/>
<dbReference type="OrthoDB" id="2801804at2759"/>
<dbReference type="SUPFAM" id="SSF56112">
    <property type="entry name" value="Protein kinase-like (PK-like)"/>
    <property type="match status" value="1"/>
</dbReference>
<reference evidence="3 4" key="1">
    <citation type="journal article" date="2012" name="Appl. Environ. Microbiol.">
        <title>Short-read sequencing for genomic analysis of the brown rot fungus Fibroporia radiculosa.</title>
        <authorList>
            <person name="Tang J.D."/>
            <person name="Perkins A.D."/>
            <person name="Sonstegard T.S."/>
            <person name="Schroeder S.G."/>
            <person name="Burgess S.C."/>
            <person name="Diehl S.V."/>
        </authorList>
    </citation>
    <scope>NUCLEOTIDE SEQUENCE [LARGE SCALE GENOMIC DNA]</scope>
    <source>
        <strain evidence="3 4">TFFH 294</strain>
    </source>
</reference>
<evidence type="ECO:0000256" key="1">
    <source>
        <dbReference type="SAM" id="MobiDB-lite"/>
    </source>
</evidence>
<dbReference type="PANTHER" id="PTHR38248:SF2">
    <property type="entry name" value="FUNK1 11"/>
    <property type="match status" value="1"/>
</dbReference>
<name>J4HV88_9APHY</name>
<dbReference type="InterPro" id="IPR008266">
    <property type="entry name" value="Tyr_kinase_AS"/>
</dbReference>
<sequence>MAGKFIRLTYKKFMDTFVPSPHPGVTSPSYAGAFDTMPTNENSTEVELGPSDTKIPHLEKHMYEPFVKCVRTAGLCPRYQVKIAADKGDTGAGSRQKVDAALFREEDVPHLIAKRPNWEKQRLWIEFKRELSGNDPFEELASGGSSPFEASALQRRRNRGQIISYAEEIFRKQHRCFLISVLLLGDYARLLYWDRAGACVSERFNYRQRPELLGDFLWRYSHLTDVQQGLDPSVTWVSKGSAEYHRMQNALQSVEEVALYVKEYFKKSIEVVKGVNEWCGWKIAVSAEKALSSYSNNSDNAEPPPPRVGSQSSDSSDRPSAAIVESTTSSVDADSTHYYLVGRPHFIAPGMAGRGTRGYVAYDPERNTFVFLKDAWRIDLLEIDKEGEVLALLNQKNLMNVPTLVCHRDVYSEVESASGTQRQPQSTVTQRYRKAPVVPATTHNPMKTHTHYRLVVEEVGRPLEDFANGREMVRIVWDCVIAHRDAVELAGILHRDISTGNILLLEIKKITKDGKVGTWQFRSAILCSEPSRAVDIADELESFFHVLLYNGVRYLSHNCPDVGAFLYLYFDVAEDWNGQYKCNEKKWNAIETGTIKVKGGMKQLQFCCSSGDLPDHPLNELFPTLLSWFSARYRIGFADGTFSNPHQASRTTFQSHAPLAEIPQSGHDDLDLFDVPYAKGLDKDELRFREAMSSAELLKEKLLAEQLSDHTAIVLHMRLLLQDASRWPSRDKQLDQLPLKYEYNAECTTMQMSTLKRTVDTLQDPILSSQKRPRTTNWSSDEATGLPSN</sequence>